<dbReference type="SUPFAM" id="SSF48230">
    <property type="entry name" value="Chondroitin AC/alginate lyase"/>
    <property type="match status" value="1"/>
</dbReference>
<dbReference type="PANTHER" id="PTHR39210:SF1">
    <property type="entry name" value="HEPARIN-SULFATE LYASE"/>
    <property type="match status" value="1"/>
</dbReference>
<evidence type="ECO:0000256" key="2">
    <source>
        <dbReference type="ARBA" id="ARBA00022729"/>
    </source>
</evidence>
<keyword evidence="3" id="KW-0574">Periplasm</keyword>
<comment type="subcellular location">
    <subcellularLocation>
        <location evidence="1">Periplasm</location>
    </subcellularLocation>
</comment>
<proteinExistence type="predicted"/>
<evidence type="ECO:0000256" key="4">
    <source>
        <dbReference type="ARBA" id="ARBA00023239"/>
    </source>
</evidence>
<dbReference type="InterPro" id="IPR012480">
    <property type="entry name" value="Hepar_II_III_C"/>
</dbReference>
<dbReference type="Pfam" id="PF07940">
    <property type="entry name" value="Hepar_II_III_C"/>
    <property type="match status" value="1"/>
</dbReference>
<dbReference type="RefSeq" id="WP_100042755.1">
    <property type="nucleotide sequence ID" value="NZ_LT630003.1"/>
</dbReference>
<dbReference type="InterPro" id="IPR008929">
    <property type="entry name" value="Chondroitin_lyas"/>
</dbReference>
<feature type="domain" description="Heparinase II/III-like C-terminal" evidence="5">
    <location>
        <begin position="369"/>
        <end position="522"/>
    </location>
</feature>
<sequence length="667" mass="77146">MIQFTEQEIRHLREKYLKQRSAVNRIIEDVKEIMAEPVLVPKTGIANWTLYYYCPDCSVRLTFDRDDKYHHSCPSCGRVYSGEPYDSTWWGIINSRNYTAVFQMGLIHLITGEADYARKAVEIMMEYSRYYKDYEVHGNIPYNGPGKSGAQTLDEANFLRSFAMSYDLLSDFMTEEEKEFIGKEMLIPGAEFLMEHRHNQLHNHEVIISSAIAVIGLIFGIDRYIQFAVYEPYGILYQLENGVLPDHMWFEGALGYHFYALTSFFAYEKFALHTPHSHIGHPNYKAMMELLASYLEPGFRIPMLNDTNYGHTSSSLYLYEFAYRELGGEKLLFILNQLYEEEKRDNLEAFIYGAEELPKCSMEPGNYHVEAGQSGSTILRGKDERYLLIKHDRYGGEHDHYDRLGISYLAHGKRISPDLGTTGYGAVMHYDFYKNTGSHNTVNIDGDNQAPVNARLTRYEEKDGGIYVEAEADWTKPYEMPDSFTIVQWKEETYRPVKMVRKIAWEEDYFAEVFQVKGAGKDLPVDWVMHFSGNRIKQPEGMEIEKFSDRKPYSYLHHMKKAKLSEDQTSVIHDYEDGGIHTRVFTWNQGLELYDGMGPDNPSISDINYQIERGYGPDLVFAHVITSSNGPCLIRNVNFSVDGDCIVIEVEGEKDERKWSKIHKMLG</sequence>
<name>A0ABY1CCD6_9FIRM</name>
<organism evidence="6 7">
    <name type="scientific">Lacrimispora sphenoides JCM 1415</name>
    <dbReference type="NCBI Taxonomy" id="1297793"/>
    <lineage>
        <taxon>Bacteria</taxon>
        <taxon>Bacillati</taxon>
        <taxon>Bacillota</taxon>
        <taxon>Clostridia</taxon>
        <taxon>Lachnospirales</taxon>
        <taxon>Lachnospiraceae</taxon>
        <taxon>Lacrimispora</taxon>
    </lineage>
</organism>
<protein>
    <submittedName>
        <fullName evidence="6">Heparinase II/III-like protein</fullName>
    </submittedName>
</protein>
<evidence type="ECO:0000256" key="3">
    <source>
        <dbReference type="ARBA" id="ARBA00022764"/>
    </source>
</evidence>
<dbReference type="Gene3D" id="2.70.98.70">
    <property type="match status" value="1"/>
</dbReference>
<dbReference type="Proteomes" id="UP000198970">
    <property type="component" value="Chromosome I"/>
</dbReference>
<keyword evidence="2" id="KW-0732">Signal</keyword>
<accession>A0ABY1CCD6</accession>
<keyword evidence="7" id="KW-1185">Reference proteome</keyword>
<evidence type="ECO:0000259" key="5">
    <source>
        <dbReference type="Pfam" id="PF07940"/>
    </source>
</evidence>
<keyword evidence="4" id="KW-0456">Lyase</keyword>
<dbReference type="Gene3D" id="1.50.10.100">
    <property type="entry name" value="Chondroitin AC/alginate lyase"/>
    <property type="match status" value="1"/>
</dbReference>
<reference evidence="6 7" key="1">
    <citation type="submission" date="2016-10" db="EMBL/GenBank/DDBJ databases">
        <authorList>
            <person name="Varghese N."/>
            <person name="Submissions S."/>
        </authorList>
    </citation>
    <scope>NUCLEOTIDE SEQUENCE [LARGE SCALE GENOMIC DNA]</scope>
    <source>
        <strain evidence="6 7">ATCC 19403</strain>
    </source>
</reference>
<gene>
    <name evidence="6" type="ORF">SAMN02745906_2996</name>
</gene>
<dbReference type="PANTHER" id="PTHR39210">
    <property type="entry name" value="HEPARIN-SULFATE LYASE"/>
    <property type="match status" value="1"/>
</dbReference>
<dbReference type="EMBL" id="LT630003">
    <property type="protein sequence ID" value="SET91754.1"/>
    <property type="molecule type" value="Genomic_DNA"/>
</dbReference>
<evidence type="ECO:0000256" key="1">
    <source>
        <dbReference type="ARBA" id="ARBA00004418"/>
    </source>
</evidence>
<evidence type="ECO:0000313" key="6">
    <source>
        <dbReference type="EMBL" id="SET91754.1"/>
    </source>
</evidence>
<evidence type="ECO:0000313" key="7">
    <source>
        <dbReference type="Proteomes" id="UP000198970"/>
    </source>
</evidence>